<comment type="caution">
    <text evidence="2">The sequence shown here is derived from an EMBL/GenBank/DDBJ whole genome shotgun (WGS) entry which is preliminary data.</text>
</comment>
<reference evidence="2 3" key="1">
    <citation type="submission" date="2015-07" db="EMBL/GenBank/DDBJ databases">
        <title>Emmonsia species relationships and genome sequence.</title>
        <authorList>
            <person name="Cuomo C.A."/>
            <person name="Schwartz I.S."/>
            <person name="Kenyon C."/>
            <person name="de Hoog G.S."/>
            <person name="Govender N.P."/>
            <person name="Botha A."/>
            <person name="Moreno L."/>
            <person name="de Vries M."/>
            <person name="Munoz J.F."/>
            <person name="Stielow J.B."/>
        </authorList>
    </citation>
    <scope>NUCLEOTIDE SEQUENCE [LARGE SCALE GENOMIC DNA]</scope>
    <source>
        <strain evidence="2 3">CBS 136260</strain>
    </source>
</reference>
<sequence>MPTNQIYLLPPEIVCAILSSLPDFTALFSAIQSHRFFYDTFATDNNGLSILRSIFQRKCFLLKTGKYGSVLRDLVDIMRYAVVRRDWARGIFEECWGCFTERGLEEMLIPIGMAWAWSLINNPPGQGRGEERKQHLDEAVDLLEDIWKGSAPFGWTQTSQSFAEFPLKDEDTTVPAWPSIYPLAASLVKLYAMLPEARDDNSDDDDDNSTTHNHDPDEIHINSNSNNDKNNDKNNNNNSNSNVRLLVARENILKTLRPHYDNLDVAVVAGIDIYCDTRIYLDEYGDLARNGFQFMNKPTPLEPGGGGWLTYSARPAGNFFMFWMRVGNRPRFLPRDRLSSK</sequence>
<keyword evidence="3" id="KW-1185">Reference proteome</keyword>
<dbReference type="AlphaFoldDB" id="A0A1B7NKP8"/>
<dbReference type="STRING" id="1658172.A0A1B7NKP8"/>
<dbReference type="EMBL" id="LGUA01003066">
    <property type="protein sequence ID" value="OAX77197.1"/>
    <property type="molecule type" value="Genomic_DNA"/>
</dbReference>
<dbReference type="CDD" id="cd00101">
    <property type="entry name" value="IlGF_like"/>
    <property type="match status" value="1"/>
</dbReference>
<feature type="region of interest" description="Disordered" evidence="1">
    <location>
        <begin position="198"/>
        <end position="242"/>
    </location>
</feature>
<evidence type="ECO:0000313" key="2">
    <source>
        <dbReference type="EMBL" id="OAX77197.1"/>
    </source>
</evidence>
<name>A0A1B7NKP8_9EURO</name>
<gene>
    <name evidence="2" type="ORF">ACJ72_08507</name>
</gene>
<proteinExistence type="predicted"/>
<organism evidence="2 3">
    <name type="scientific">Emergomyces africanus</name>
    <dbReference type="NCBI Taxonomy" id="1955775"/>
    <lineage>
        <taxon>Eukaryota</taxon>
        <taxon>Fungi</taxon>
        <taxon>Dikarya</taxon>
        <taxon>Ascomycota</taxon>
        <taxon>Pezizomycotina</taxon>
        <taxon>Eurotiomycetes</taxon>
        <taxon>Eurotiomycetidae</taxon>
        <taxon>Onygenales</taxon>
        <taxon>Ajellomycetaceae</taxon>
        <taxon>Emergomyces</taxon>
    </lineage>
</organism>
<dbReference type="Proteomes" id="UP000091918">
    <property type="component" value="Unassembled WGS sequence"/>
</dbReference>
<dbReference type="OrthoDB" id="4187557at2759"/>
<evidence type="ECO:0000313" key="3">
    <source>
        <dbReference type="Proteomes" id="UP000091918"/>
    </source>
</evidence>
<protein>
    <recommendedName>
        <fullName evidence="4">F-box domain-containing protein</fullName>
    </recommendedName>
</protein>
<evidence type="ECO:0008006" key="4">
    <source>
        <dbReference type="Google" id="ProtNLM"/>
    </source>
</evidence>
<feature type="compositionally biased region" description="Low complexity" evidence="1">
    <location>
        <begin position="222"/>
        <end position="242"/>
    </location>
</feature>
<evidence type="ECO:0000256" key="1">
    <source>
        <dbReference type="SAM" id="MobiDB-lite"/>
    </source>
</evidence>
<accession>A0A1B7NKP8</accession>